<sequence>MKQRYLFVGILLTIFSIHSFAQQAANPGSRAKAAAVFTKILNDAAVVYPPELSYLTEAGAKIESSFRVSEDGILSVTFRYPVENSYSLYRLSAPVSSIKGVFYDYYIGLEFDGPVVHIAESDKGSRELKENNALALFHIAKPGDGPQGEKLKVRMEQALQAFRENYK</sequence>
<protein>
    <recommendedName>
        <fullName evidence="4">DUF4468 domain-containing protein</fullName>
    </recommendedName>
</protein>
<evidence type="ECO:0000313" key="2">
    <source>
        <dbReference type="EMBL" id="SKC95123.1"/>
    </source>
</evidence>
<evidence type="ECO:0000313" key="3">
    <source>
        <dbReference type="Proteomes" id="UP000190166"/>
    </source>
</evidence>
<name>A0A1T5N4G3_9BACT</name>
<evidence type="ECO:0000256" key="1">
    <source>
        <dbReference type="SAM" id="SignalP"/>
    </source>
</evidence>
<organism evidence="2 3">
    <name type="scientific">Chitinophaga ginsengisegetis</name>
    <dbReference type="NCBI Taxonomy" id="393003"/>
    <lineage>
        <taxon>Bacteria</taxon>
        <taxon>Pseudomonadati</taxon>
        <taxon>Bacteroidota</taxon>
        <taxon>Chitinophagia</taxon>
        <taxon>Chitinophagales</taxon>
        <taxon>Chitinophagaceae</taxon>
        <taxon>Chitinophaga</taxon>
    </lineage>
</organism>
<keyword evidence="3" id="KW-1185">Reference proteome</keyword>
<reference evidence="2 3" key="1">
    <citation type="submission" date="2017-02" db="EMBL/GenBank/DDBJ databases">
        <authorList>
            <person name="Peterson S.W."/>
        </authorList>
    </citation>
    <scope>NUCLEOTIDE SEQUENCE [LARGE SCALE GENOMIC DNA]</scope>
    <source>
        <strain evidence="2 3">DSM 18108</strain>
    </source>
</reference>
<accession>A0A1T5N4G3</accession>
<dbReference type="AlphaFoldDB" id="A0A1T5N4G3"/>
<feature type="chain" id="PRO_5013137860" description="DUF4468 domain-containing protein" evidence="1">
    <location>
        <begin position="22"/>
        <end position="167"/>
    </location>
</feature>
<dbReference type="Proteomes" id="UP000190166">
    <property type="component" value="Unassembled WGS sequence"/>
</dbReference>
<feature type="signal peptide" evidence="1">
    <location>
        <begin position="1"/>
        <end position="21"/>
    </location>
</feature>
<keyword evidence="1" id="KW-0732">Signal</keyword>
<dbReference type="EMBL" id="FUZZ01000001">
    <property type="protein sequence ID" value="SKC95123.1"/>
    <property type="molecule type" value="Genomic_DNA"/>
</dbReference>
<dbReference type="RefSeq" id="WP_079467594.1">
    <property type="nucleotide sequence ID" value="NZ_FUZZ01000001.1"/>
</dbReference>
<proteinExistence type="predicted"/>
<gene>
    <name evidence="2" type="ORF">SAMN05660461_0243</name>
</gene>
<evidence type="ECO:0008006" key="4">
    <source>
        <dbReference type="Google" id="ProtNLM"/>
    </source>
</evidence>